<evidence type="ECO:0000313" key="2">
    <source>
        <dbReference type="EMBL" id="CAP99996.1"/>
    </source>
</evidence>
<dbReference type="OrthoDB" id="4358431at2759"/>
<dbReference type="Proteomes" id="UP000000724">
    <property type="component" value="Contig Pc00c22"/>
</dbReference>
<organism evidence="2 3">
    <name type="scientific">Penicillium rubens (strain ATCC 28089 / DSM 1075 / NRRL 1951 / Wisconsin 54-1255)</name>
    <name type="common">Penicillium chrysogenum</name>
    <dbReference type="NCBI Taxonomy" id="500485"/>
    <lineage>
        <taxon>Eukaryota</taxon>
        <taxon>Fungi</taxon>
        <taxon>Dikarya</taxon>
        <taxon>Ascomycota</taxon>
        <taxon>Pezizomycotina</taxon>
        <taxon>Eurotiomycetes</taxon>
        <taxon>Eurotiomycetidae</taxon>
        <taxon>Eurotiales</taxon>
        <taxon>Aspergillaceae</taxon>
        <taxon>Penicillium</taxon>
        <taxon>Penicillium chrysogenum species complex</taxon>
    </lineage>
</organism>
<dbReference type="VEuPathDB" id="FungiDB:PCH_Pc22g27080"/>
<reference evidence="2 3" key="1">
    <citation type="journal article" date="2008" name="Nat. Biotechnol.">
        <title>Genome sequencing and analysis of the filamentous fungus Penicillium chrysogenum.</title>
        <authorList>
            <person name="van den Berg M.A."/>
            <person name="Albang R."/>
            <person name="Albermann K."/>
            <person name="Badger J.H."/>
            <person name="Daran J.-M."/>
            <person name="Driessen A.J.M."/>
            <person name="Garcia-Estrada C."/>
            <person name="Fedorova N.D."/>
            <person name="Harris D.M."/>
            <person name="Heijne W.H.M."/>
            <person name="Joardar V.S."/>
            <person name="Kiel J.A.K.W."/>
            <person name="Kovalchuk A."/>
            <person name="Martin J.F."/>
            <person name="Nierman W.C."/>
            <person name="Nijland J.G."/>
            <person name="Pronk J.T."/>
            <person name="Roubos J.A."/>
            <person name="van der Klei I.J."/>
            <person name="van Peij N.N.M.E."/>
            <person name="Veenhuis M."/>
            <person name="von Doehren H."/>
            <person name="Wagner C."/>
            <person name="Wortman J.R."/>
            <person name="Bovenberg R.A.L."/>
        </authorList>
    </citation>
    <scope>NUCLEOTIDE SEQUENCE [LARGE SCALE GENOMIC DNA]</scope>
    <source>
        <strain evidence="3">ATCC 28089 / DSM 1075 / NRRL 1951 / Wisconsin 54-1255</strain>
    </source>
</reference>
<protein>
    <submittedName>
        <fullName evidence="2">Uncharacterized protein</fullName>
    </submittedName>
</protein>
<dbReference type="AlphaFoldDB" id="B6HUR5"/>
<proteinExistence type="predicted"/>
<dbReference type="HOGENOM" id="CLU_1917753_0_0_1"/>
<feature type="region of interest" description="Disordered" evidence="1">
    <location>
        <begin position="37"/>
        <end position="64"/>
    </location>
</feature>
<feature type="compositionally biased region" description="Basic and acidic residues" evidence="1">
    <location>
        <begin position="54"/>
        <end position="64"/>
    </location>
</feature>
<dbReference type="OMA" id="LEMRVHH"/>
<dbReference type="EMBL" id="AM920437">
    <property type="protein sequence ID" value="CAP99996.1"/>
    <property type="molecule type" value="Genomic_DNA"/>
</dbReference>
<accession>B6HUR5</accession>
<sequence length="132" mass="15353">MITRHAGRNIRTDSLSPPLQRAKKVLEMRIHRRFHGSHVTFLEGQPGRHRRKGAKETPRRKGAISEREAIRLDWMRRTRPKPHRRYEIDLQDNENDNAVRNEVGRKHGLYLHIQVSTVIGTHGTGQKKCTGV</sequence>
<evidence type="ECO:0000313" key="3">
    <source>
        <dbReference type="Proteomes" id="UP000000724"/>
    </source>
</evidence>
<evidence type="ECO:0000256" key="1">
    <source>
        <dbReference type="SAM" id="MobiDB-lite"/>
    </source>
</evidence>
<gene>
    <name evidence="2" type="ORF">Pc22g27080</name>
    <name evidence="2" type="ORF">PCH_Pc22g27080</name>
</gene>
<name>B6HUR5_PENRW</name>
<keyword evidence="3" id="KW-1185">Reference proteome</keyword>